<gene>
    <name evidence="1" type="ORF">B0H16DRAFT_1465485</name>
</gene>
<dbReference type="AlphaFoldDB" id="A0AAD7IAU8"/>
<evidence type="ECO:0000313" key="1">
    <source>
        <dbReference type="EMBL" id="KAJ7738928.1"/>
    </source>
</evidence>
<proteinExistence type="predicted"/>
<keyword evidence="2" id="KW-1185">Reference proteome</keyword>
<dbReference type="Proteomes" id="UP001215598">
    <property type="component" value="Unassembled WGS sequence"/>
</dbReference>
<evidence type="ECO:0000313" key="2">
    <source>
        <dbReference type="Proteomes" id="UP001215598"/>
    </source>
</evidence>
<protein>
    <submittedName>
        <fullName evidence="1">Uncharacterized protein</fullName>
    </submittedName>
</protein>
<organism evidence="1 2">
    <name type="scientific">Mycena metata</name>
    <dbReference type="NCBI Taxonomy" id="1033252"/>
    <lineage>
        <taxon>Eukaryota</taxon>
        <taxon>Fungi</taxon>
        <taxon>Dikarya</taxon>
        <taxon>Basidiomycota</taxon>
        <taxon>Agaricomycotina</taxon>
        <taxon>Agaricomycetes</taxon>
        <taxon>Agaricomycetidae</taxon>
        <taxon>Agaricales</taxon>
        <taxon>Marasmiineae</taxon>
        <taxon>Mycenaceae</taxon>
        <taxon>Mycena</taxon>
    </lineage>
</organism>
<comment type="caution">
    <text evidence="1">The sequence shown here is derived from an EMBL/GenBank/DDBJ whole genome shotgun (WGS) entry which is preliminary data.</text>
</comment>
<accession>A0AAD7IAU8</accession>
<sequence length="188" mass="21159">MTSTGTRTEAARILANATRKFPDTVSMTEALTQLLRHWNLEWEKDCVESLKPEHISLRLLGNVVIQPHSTIATLGDFFDVHDRSARPQTTISRHLPPFIFVHTEKKNRKRKAKTVVNEDGEETEVLFDVMTHTLNGSSGVGDMERLESRISSRSTFVYSVVSISGPLVLKRDGFESSNTSQEDSEDDN</sequence>
<name>A0AAD7IAU8_9AGAR</name>
<reference evidence="1" key="1">
    <citation type="submission" date="2023-03" db="EMBL/GenBank/DDBJ databases">
        <title>Massive genome expansion in bonnet fungi (Mycena s.s.) driven by repeated elements and novel gene families across ecological guilds.</title>
        <authorList>
            <consortium name="Lawrence Berkeley National Laboratory"/>
            <person name="Harder C.B."/>
            <person name="Miyauchi S."/>
            <person name="Viragh M."/>
            <person name="Kuo A."/>
            <person name="Thoen E."/>
            <person name="Andreopoulos B."/>
            <person name="Lu D."/>
            <person name="Skrede I."/>
            <person name="Drula E."/>
            <person name="Henrissat B."/>
            <person name="Morin E."/>
            <person name="Kohler A."/>
            <person name="Barry K."/>
            <person name="LaButti K."/>
            <person name="Morin E."/>
            <person name="Salamov A."/>
            <person name="Lipzen A."/>
            <person name="Mereny Z."/>
            <person name="Hegedus B."/>
            <person name="Baldrian P."/>
            <person name="Stursova M."/>
            <person name="Weitz H."/>
            <person name="Taylor A."/>
            <person name="Grigoriev I.V."/>
            <person name="Nagy L.G."/>
            <person name="Martin F."/>
            <person name="Kauserud H."/>
        </authorList>
    </citation>
    <scope>NUCLEOTIDE SEQUENCE</scope>
    <source>
        <strain evidence="1">CBHHK182m</strain>
    </source>
</reference>
<dbReference type="EMBL" id="JARKIB010000109">
    <property type="protein sequence ID" value="KAJ7738928.1"/>
    <property type="molecule type" value="Genomic_DNA"/>
</dbReference>